<protein>
    <submittedName>
        <fullName evidence="2">Uncharacterized protein</fullName>
    </submittedName>
</protein>
<keyword evidence="3" id="KW-1185">Reference proteome</keyword>
<feature type="compositionally biased region" description="Basic residues" evidence="1">
    <location>
        <begin position="130"/>
        <end position="139"/>
    </location>
</feature>
<reference evidence="3" key="1">
    <citation type="journal article" date="2013" name="Nature">
        <title>Pan genome of the phytoplankton Emiliania underpins its global distribution.</title>
        <authorList>
            <person name="Read B.A."/>
            <person name="Kegel J."/>
            <person name="Klute M.J."/>
            <person name="Kuo A."/>
            <person name="Lefebvre S.C."/>
            <person name="Maumus F."/>
            <person name="Mayer C."/>
            <person name="Miller J."/>
            <person name="Monier A."/>
            <person name="Salamov A."/>
            <person name="Young J."/>
            <person name="Aguilar M."/>
            <person name="Claverie J.M."/>
            <person name="Frickenhaus S."/>
            <person name="Gonzalez K."/>
            <person name="Herman E.K."/>
            <person name="Lin Y.C."/>
            <person name="Napier J."/>
            <person name="Ogata H."/>
            <person name="Sarno A.F."/>
            <person name="Shmutz J."/>
            <person name="Schroeder D."/>
            <person name="de Vargas C."/>
            <person name="Verret F."/>
            <person name="von Dassow P."/>
            <person name="Valentin K."/>
            <person name="Van de Peer Y."/>
            <person name="Wheeler G."/>
            <person name="Dacks J.B."/>
            <person name="Delwiche C.F."/>
            <person name="Dyhrman S.T."/>
            <person name="Glockner G."/>
            <person name="John U."/>
            <person name="Richards T."/>
            <person name="Worden A.Z."/>
            <person name="Zhang X."/>
            <person name="Grigoriev I.V."/>
            <person name="Allen A.E."/>
            <person name="Bidle K."/>
            <person name="Borodovsky M."/>
            <person name="Bowler C."/>
            <person name="Brownlee C."/>
            <person name="Cock J.M."/>
            <person name="Elias M."/>
            <person name="Gladyshev V.N."/>
            <person name="Groth M."/>
            <person name="Guda C."/>
            <person name="Hadaegh A."/>
            <person name="Iglesias-Rodriguez M.D."/>
            <person name="Jenkins J."/>
            <person name="Jones B.M."/>
            <person name="Lawson T."/>
            <person name="Leese F."/>
            <person name="Lindquist E."/>
            <person name="Lobanov A."/>
            <person name="Lomsadze A."/>
            <person name="Malik S.B."/>
            <person name="Marsh M.E."/>
            <person name="Mackinder L."/>
            <person name="Mock T."/>
            <person name="Mueller-Roeber B."/>
            <person name="Pagarete A."/>
            <person name="Parker M."/>
            <person name="Probert I."/>
            <person name="Quesneville H."/>
            <person name="Raines C."/>
            <person name="Rensing S.A."/>
            <person name="Riano-Pachon D.M."/>
            <person name="Richier S."/>
            <person name="Rokitta S."/>
            <person name="Shiraiwa Y."/>
            <person name="Soanes D.M."/>
            <person name="van der Giezen M."/>
            <person name="Wahlund T.M."/>
            <person name="Williams B."/>
            <person name="Wilson W."/>
            <person name="Wolfe G."/>
            <person name="Wurch L.L."/>
        </authorList>
    </citation>
    <scope>NUCLEOTIDE SEQUENCE</scope>
</reference>
<name>A0A0D3IMP2_EMIH1</name>
<dbReference type="EnsemblProtists" id="EOD12527">
    <property type="protein sequence ID" value="EOD12527"/>
    <property type="gene ID" value="EMIHUDRAFT_459662"/>
</dbReference>
<feature type="compositionally biased region" description="Basic residues" evidence="1">
    <location>
        <begin position="227"/>
        <end position="236"/>
    </location>
</feature>
<evidence type="ECO:0000256" key="1">
    <source>
        <dbReference type="SAM" id="MobiDB-lite"/>
    </source>
</evidence>
<evidence type="ECO:0000313" key="2">
    <source>
        <dbReference type="EnsemblProtists" id="EOD12527"/>
    </source>
</evidence>
<feature type="region of interest" description="Disordered" evidence="1">
    <location>
        <begin position="201"/>
        <end position="251"/>
    </location>
</feature>
<reference evidence="2" key="2">
    <citation type="submission" date="2024-10" db="UniProtKB">
        <authorList>
            <consortium name="EnsemblProtists"/>
        </authorList>
    </citation>
    <scope>IDENTIFICATION</scope>
</reference>
<dbReference type="AlphaFoldDB" id="A0A0D3IMP2"/>
<accession>A0A0D3IMP2</accession>
<evidence type="ECO:0000313" key="3">
    <source>
        <dbReference type="Proteomes" id="UP000013827"/>
    </source>
</evidence>
<dbReference type="Proteomes" id="UP000013827">
    <property type="component" value="Unassembled WGS sequence"/>
</dbReference>
<organism evidence="2 3">
    <name type="scientific">Emiliania huxleyi (strain CCMP1516)</name>
    <dbReference type="NCBI Taxonomy" id="280463"/>
    <lineage>
        <taxon>Eukaryota</taxon>
        <taxon>Haptista</taxon>
        <taxon>Haptophyta</taxon>
        <taxon>Prymnesiophyceae</taxon>
        <taxon>Isochrysidales</taxon>
        <taxon>Noelaerhabdaceae</taxon>
        <taxon>Emiliania</taxon>
    </lineage>
</organism>
<feature type="region of interest" description="Disordered" evidence="1">
    <location>
        <begin position="130"/>
        <end position="157"/>
    </location>
</feature>
<dbReference type="PaxDb" id="2903-EOD12527"/>
<proteinExistence type="predicted"/>
<sequence length="304" mass="33944">MRPRGVGRVAAGRRREDRARLGRAAPLRRAARGAARPRRRLALRARRVGGFRTRLSRRQARAGRPAARRRRAREVCAADGALRRRAQLPGRGLRTRLRLHLRQGRVWRPARVAAPRPLRALAACRGHFRAAPHPRRHSGRAPPDASHRVDSPPRALPCLPRHVRRLRGGAARSVFGARLRPRRRHRLQPRFAAHAGLLRRRERGRRAAGRDARRGGGVPRLAQAAARHPRHALRGARRADRPPRLHLHHAGRPPELSAARALRAARGQGAVQADRQRRSFVEGGAGAGGRQLAKARAALLESRR</sequence>